<protein>
    <recommendedName>
        <fullName evidence="3">Secreted protein</fullName>
    </recommendedName>
</protein>
<sequence length="108" mass="11927">MVGFRKLLQVRCSVGVACLGEPTRYQPLCSLVHTPSPRKHETACLWPTRPCNQCSCFRSLFLRVVGAISPCLNLSLAAGCCYRSCRGHGRKRRDQEHAGSLQTLIGIP</sequence>
<dbReference type="Proteomes" id="UP001610335">
    <property type="component" value="Unassembled WGS sequence"/>
</dbReference>
<reference evidence="1 2" key="1">
    <citation type="submission" date="2024-07" db="EMBL/GenBank/DDBJ databases">
        <title>Section-level genome sequencing and comparative genomics of Aspergillus sections Usti and Cavernicolus.</title>
        <authorList>
            <consortium name="Lawrence Berkeley National Laboratory"/>
            <person name="Nybo J.L."/>
            <person name="Vesth T.C."/>
            <person name="Theobald S."/>
            <person name="Frisvad J.C."/>
            <person name="Larsen T.O."/>
            <person name="Kjaerboelling I."/>
            <person name="Rothschild-Mancinelli K."/>
            <person name="Lyhne E.K."/>
            <person name="Kogle M.E."/>
            <person name="Barry K."/>
            <person name="Clum A."/>
            <person name="Na H."/>
            <person name="Ledsgaard L."/>
            <person name="Lin J."/>
            <person name="Lipzen A."/>
            <person name="Kuo A."/>
            <person name="Riley R."/>
            <person name="Mondo S."/>
            <person name="LaButti K."/>
            <person name="Haridas S."/>
            <person name="Pangalinan J."/>
            <person name="Salamov A.A."/>
            <person name="Simmons B.A."/>
            <person name="Magnuson J.K."/>
            <person name="Chen J."/>
            <person name="Drula E."/>
            <person name="Henrissat B."/>
            <person name="Wiebenga A."/>
            <person name="Lubbers R.J."/>
            <person name="Gomes A.C."/>
            <person name="Makela M.R."/>
            <person name="Stajich J."/>
            <person name="Grigoriev I.V."/>
            <person name="Mortensen U.H."/>
            <person name="De vries R.P."/>
            <person name="Baker S.E."/>
            <person name="Andersen M.R."/>
        </authorList>
    </citation>
    <scope>NUCLEOTIDE SEQUENCE [LARGE SCALE GENOMIC DNA]</scope>
    <source>
        <strain evidence="1 2">CBS 600.67</strain>
    </source>
</reference>
<evidence type="ECO:0000313" key="1">
    <source>
        <dbReference type="EMBL" id="KAL2828482.1"/>
    </source>
</evidence>
<organism evidence="1 2">
    <name type="scientific">Aspergillus cavernicola</name>
    <dbReference type="NCBI Taxonomy" id="176166"/>
    <lineage>
        <taxon>Eukaryota</taxon>
        <taxon>Fungi</taxon>
        <taxon>Dikarya</taxon>
        <taxon>Ascomycota</taxon>
        <taxon>Pezizomycotina</taxon>
        <taxon>Eurotiomycetes</taxon>
        <taxon>Eurotiomycetidae</taxon>
        <taxon>Eurotiales</taxon>
        <taxon>Aspergillaceae</taxon>
        <taxon>Aspergillus</taxon>
        <taxon>Aspergillus subgen. Nidulantes</taxon>
    </lineage>
</organism>
<keyword evidence="2" id="KW-1185">Reference proteome</keyword>
<evidence type="ECO:0000313" key="2">
    <source>
        <dbReference type="Proteomes" id="UP001610335"/>
    </source>
</evidence>
<evidence type="ECO:0008006" key="3">
    <source>
        <dbReference type="Google" id="ProtNLM"/>
    </source>
</evidence>
<name>A0ABR4ILK6_9EURO</name>
<accession>A0ABR4ILK6</accession>
<gene>
    <name evidence="1" type="ORF">BDW59DRAFT_49846</name>
</gene>
<dbReference type="EMBL" id="JBFXLS010000020">
    <property type="protein sequence ID" value="KAL2828482.1"/>
    <property type="molecule type" value="Genomic_DNA"/>
</dbReference>
<comment type="caution">
    <text evidence="1">The sequence shown here is derived from an EMBL/GenBank/DDBJ whole genome shotgun (WGS) entry which is preliminary data.</text>
</comment>
<proteinExistence type="predicted"/>